<feature type="compositionally biased region" description="Polar residues" evidence="7">
    <location>
        <begin position="459"/>
        <end position="472"/>
    </location>
</feature>
<evidence type="ECO:0000256" key="1">
    <source>
        <dbReference type="ARBA" id="ARBA00004540"/>
    </source>
</evidence>
<dbReference type="EMBL" id="OZ037946">
    <property type="protein sequence ID" value="CAL1704834.1"/>
    <property type="molecule type" value="Genomic_DNA"/>
</dbReference>
<feature type="region of interest" description="Disordered" evidence="7">
    <location>
        <begin position="457"/>
        <end position="492"/>
    </location>
</feature>
<proteinExistence type="predicted"/>
<protein>
    <submittedName>
        <fullName evidence="10">Uncharacterized protein</fullName>
    </submittedName>
</protein>
<feature type="domain" description="HeH/LEM" evidence="9">
    <location>
        <begin position="22"/>
        <end position="56"/>
    </location>
</feature>
<feature type="domain" description="Man1/Src1-like C-terminal" evidence="8">
    <location>
        <begin position="401"/>
        <end position="837"/>
    </location>
</feature>
<gene>
    <name evidence="10" type="ORF">GFSPODELE1_LOCUS5161</name>
</gene>
<dbReference type="InterPro" id="IPR044780">
    <property type="entry name" value="Heh2/Src1"/>
</dbReference>
<keyword evidence="6" id="KW-0539">Nucleus</keyword>
<evidence type="ECO:0000256" key="4">
    <source>
        <dbReference type="ARBA" id="ARBA00022989"/>
    </source>
</evidence>
<name>A0ABP1DCZ7_9APHY</name>
<evidence type="ECO:0000256" key="6">
    <source>
        <dbReference type="ARBA" id="ARBA00023242"/>
    </source>
</evidence>
<organism evidence="10 11">
    <name type="scientific">Somion occarium</name>
    <dbReference type="NCBI Taxonomy" id="3059160"/>
    <lineage>
        <taxon>Eukaryota</taxon>
        <taxon>Fungi</taxon>
        <taxon>Dikarya</taxon>
        <taxon>Basidiomycota</taxon>
        <taxon>Agaricomycotina</taxon>
        <taxon>Agaricomycetes</taxon>
        <taxon>Polyporales</taxon>
        <taxon>Cerrenaceae</taxon>
        <taxon>Somion</taxon>
    </lineage>
</organism>
<keyword evidence="5" id="KW-0472">Membrane</keyword>
<evidence type="ECO:0000256" key="5">
    <source>
        <dbReference type="ARBA" id="ARBA00023136"/>
    </source>
</evidence>
<reference evidence="11" key="1">
    <citation type="submission" date="2024-04" db="EMBL/GenBank/DDBJ databases">
        <authorList>
            <person name="Shaw F."/>
            <person name="Minotto A."/>
        </authorList>
    </citation>
    <scope>NUCLEOTIDE SEQUENCE [LARGE SCALE GENOMIC DNA]</scope>
</reference>
<keyword evidence="3" id="KW-0812">Transmembrane</keyword>
<dbReference type="PANTHER" id="PTHR47808">
    <property type="entry name" value="INNER NUCLEAR MEMBRANE PROTEIN HEH2-RELATED"/>
    <property type="match status" value="1"/>
</dbReference>
<feature type="region of interest" description="Disordered" evidence="7">
    <location>
        <begin position="63"/>
        <end position="275"/>
    </location>
</feature>
<dbReference type="Proteomes" id="UP001497453">
    <property type="component" value="Chromosome 3"/>
</dbReference>
<evidence type="ECO:0000256" key="2">
    <source>
        <dbReference type="ARBA" id="ARBA00022553"/>
    </source>
</evidence>
<dbReference type="Pfam" id="PF12949">
    <property type="entry name" value="HeH"/>
    <property type="match status" value="1"/>
</dbReference>
<keyword evidence="11" id="KW-1185">Reference proteome</keyword>
<dbReference type="Pfam" id="PF09402">
    <property type="entry name" value="MSC"/>
    <property type="match status" value="1"/>
</dbReference>
<evidence type="ECO:0000256" key="3">
    <source>
        <dbReference type="ARBA" id="ARBA00022692"/>
    </source>
</evidence>
<keyword evidence="4" id="KW-1133">Transmembrane helix</keyword>
<evidence type="ECO:0000313" key="11">
    <source>
        <dbReference type="Proteomes" id="UP001497453"/>
    </source>
</evidence>
<evidence type="ECO:0000256" key="7">
    <source>
        <dbReference type="SAM" id="MobiDB-lite"/>
    </source>
</evidence>
<evidence type="ECO:0000259" key="9">
    <source>
        <dbReference type="Pfam" id="PF12949"/>
    </source>
</evidence>
<dbReference type="InterPro" id="IPR041885">
    <property type="entry name" value="MAN1_winged_helix_dom"/>
</dbReference>
<dbReference type="Gene3D" id="1.10.10.1180">
    <property type="entry name" value="MAN1, winged-helix domain"/>
    <property type="match status" value="1"/>
</dbReference>
<dbReference type="InterPro" id="IPR018996">
    <property type="entry name" value="Man1/Src1-like_C"/>
</dbReference>
<keyword evidence="2" id="KW-0597">Phosphoprotein</keyword>
<feature type="compositionally biased region" description="Basic and acidic residues" evidence="7">
    <location>
        <begin position="181"/>
        <end position="190"/>
    </location>
</feature>
<dbReference type="PANTHER" id="PTHR47808:SF2">
    <property type="entry name" value="LEM DOMAIN-CONTAINING PROTEIN 2"/>
    <property type="match status" value="1"/>
</dbReference>
<sequence>MSRLTAAQLIAQGEYLEPDFDPSTLTVSQLLGVFGYHNINYPSQYTKVKLIQLFNDEVKPKGNKFKKQRLKRENSQASDDGITDGLTGKPIGDTKPVRRSSRRISRTPSQVPQPEPETSKLEPPKRRRSSAEPALGGPSRRRTAKPTQPVLMEESEPEELPIRKVSRSKKSSADAGSQARRVSESRHTEDSGWEDNNIFQSGAESSSPGRPSPVRPRVKRPSGIPTRSRKSLSAPPDYVLDSPTKDKGKARVKPIGIRAPSVKPPESSFEPVLPPEVIRETRSTTAKASRATDIIKRRKDLIVEVPDDVEEVTEPSSQSQEVRVEKQAITEEQAVTSEVPFETEVEPEAEGEWEEFAEGAEQVRAVSQRISEGGQLARRGPEAEPTSMSLFLRLLIGFLLVTGPIFLFNYKQESAPIGFCETGKSTNTVLERLQAKWSAIESCNRANSSLLYSAPDPYTTGSVDSPVPTQTAVEMPDDSEQDQVAKSEPCPPLPLVPVPHPSTCAPCPPHASCTPSSMTCETGYLIRPHPALFFLRLPTNPSPATSNPQQSYMLPYYSDSLTPADSISQTVYKYISLALDGFPGLGPVAFPPRCVEDPRRRRHIGVLGRAVESILAQERGRRLCSGEVSTKPSATEAEEARKWGIELEELKDSIRNKTSSHLLDTFEDTFNEAIQQIVQYGGVMLGEDAEGKRYLAHRTPQMDWACTLRVKARESWLEWQKQIISTLLLILSILAFRRRRAQAEVENARVASLVQIALDLLRNQELAHHTDPITAPQPYLSSLQLRDLILQDEHSVRARKRLWGRVERVVEGNANVRTNLEEVDGGDELRVWRWVGSTGRTLSGPSGVKRHPFNELWLTRSFFKRLTRHSSMEIDYSS</sequence>
<evidence type="ECO:0000259" key="8">
    <source>
        <dbReference type="Pfam" id="PF09402"/>
    </source>
</evidence>
<accession>A0ABP1DCZ7</accession>
<comment type="subcellular location">
    <subcellularLocation>
        <location evidence="1">Nucleus inner membrane</location>
    </subcellularLocation>
</comment>
<dbReference type="CDD" id="cd12935">
    <property type="entry name" value="LEM_like"/>
    <property type="match status" value="1"/>
</dbReference>
<dbReference type="InterPro" id="IPR025856">
    <property type="entry name" value="HeH/LEM_domain"/>
</dbReference>
<evidence type="ECO:0000313" key="10">
    <source>
        <dbReference type="EMBL" id="CAL1704834.1"/>
    </source>
</evidence>